<dbReference type="InterPro" id="IPR050570">
    <property type="entry name" value="Cell_wall_metabolism_enzyme"/>
</dbReference>
<sequence length="424" mass="46138">MRFFPRAQRRHAAVVTVAGAMAIALLANPLASAQDDDHLKAQKHQVEHDLKAAHGDLEESSAELRAATAKLLAARAELETAQGVLAAARAKVSAAKILDQQMQDRLEEAEARLERARHDLVVGQQQVEDQRTDVVNQVTDYYEQGDPRLLGLASVLDAEDPNDITRRLSLMDTVVGEQNAAYDELAAAEVLLTVRETQIEGAKQDVAERRREAAAHLTEMRGLESAAEDAAASVRTLVAARADAMTHARAIRRADRAKLAALQAREARIKQRILAAARAAARKGSGYNGRTNGLFNKPVDGPITSPFGYRVHPIYGYYSLHDGTDFGAGCGQSLWSVANGTVTDEYYSDVWGNRLYVSLGNFNGKNVTVIYNHLSGYRARVGERVARGETIGYVGTTGWSTGCHLHFTVMVNGNPVDPMNWIGS</sequence>
<keyword evidence="7" id="KW-0175">Coiled coil</keyword>
<dbReference type="Gene3D" id="2.70.70.10">
    <property type="entry name" value="Glucose Permease (Domain IIA)"/>
    <property type="match status" value="1"/>
</dbReference>
<organism evidence="9">
    <name type="scientific">metagenome</name>
    <dbReference type="NCBI Taxonomy" id="256318"/>
    <lineage>
        <taxon>unclassified sequences</taxon>
        <taxon>metagenomes</taxon>
    </lineage>
</organism>
<comment type="cofactor">
    <cofactor evidence="1">
        <name>Zn(2+)</name>
        <dbReference type="ChEBI" id="CHEBI:29105"/>
    </cofactor>
</comment>
<accession>A0A2P2CBX1</accession>
<evidence type="ECO:0000256" key="5">
    <source>
        <dbReference type="ARBA" id="ARBA00022833"/>
    </source>
</evidence>
<evidence type="ECO:0000256" key="6">
    <source>
        <dbReference type="ARBA" id="ARBA00023049"/>
    </source>
</evidence>
<gene>
    <name evidence="9" type="ORF">NOCA2610029</name>
</gene>
<evidence type="ECO:0000256" key="4">
    <source>
        <dbReference type="ARBA" id="ARBA00022801"/>
    </source>
</evidence>
<dbReference type="Pfam" id="PF01551">
    <property type="entry name" value="Peptidase_M23"/>
    <property type="match status" value="1"/>
</dbReference>
<dbReference type="AlphaFoldDB" id="A0A2P2CBX1"/>
<feature type="domain" description="M23ase beta-sheet core" evidence="8">
    <location>
        <begin position="320"/>
        <end position="418"/>
    </location>
</feature>
<dbReference type="GO" id="GO:0046872">
    <property type="term" value="F:metal ion binding"/>
    <property type="evidence" value="ECO:0007669"/>
    <property type="project" value="UniProtKB-KW"/>
</dbReference>
<dbReference type="InterPro" id="IPR027267">
    <property type="entry name" value="AH/BAR_dom_sf"/>
</dbReference>
<evidence type="ECO:0000256" key="7">
    <source>
        <dbReference type="SAM" id="Coils"/>
    </source>
</evidence>
<dbReference type="GO" id="GO:0006508">
    <property type="term" value="P:proteolysis"/>
    <property type="evidence" value="ECO:0007669"/>
    <property type="project" value="UniProtKB-KW"/>
</dbReference>
<dbReference type="InterPro" id="IPR011055">
    <property type="entry name" value="Dup_hybrid_motif"/>
</dbReference>
<reference evidence="9" key="1">
    <citation type="submission" date="2015-08" db="EMBL/GenBank/DDBJ databases">
        <authorList>
            <person name="Babu N.S."/>
            <person name="Beckwith C.J."/>
            <person name="Beseler K.G."/>
            <person name="Brison A."/>
            <person name="Carone J.V."/>
            <person name="Caskin T.P."/>
            <person name="Diamond M."/>
            <person name="Durham M.E."/>
            <person name="Foxe J.M."/>
            <person name="Go M."/>
            <person name="Henderson B.A."/>
            <person name="Jones I.B."/>
            <person name="McGettigan J.A."/>
            <person name="Micheletti S.J."/>
            <person name="Nasrallah M.E."/>
            <person name="Ortiz D."/>
            <person name="Piller C.R."/>
            <person name="Privatt S.R."/>
            <person name="Schneider S.L."/>
            <person name="Sharp S."/>
            <person name="Smith T.C."/>
            <person name="Stanton J.D."/>
            <person name="Ullery H.E."/>
            <person name="Wilson R.J."/>
            <person name="Serrano M.G."/>
            <person name="Buck G."/>
            <person name="Lee V."/>
            <person name="Wang Y."/>
            <person name="Carvalho R."/>
            <person name="Voegtly L."/>
            <person name="Shi R."/>
            <person name="Duckworth R."/>
            <person name="Johnson A."/>
            <person name="Loviza R."/>
            <person name="Walstead R."/>
            <person name="Shah Z."/>
            <person name="Kiflezghi M."/>
            <person name="Wade K."/>
            <person name="Ball S.L."/>
            <person name="Bradley K.W."/>
            <person name="Asai D.J."/>
            <person name="Bowman C.A."/>
            <person name="Russell D.A."/>
            <person name="Pope W.H."/>
            <person name="Jacobs-Sera D."/>
            <person name="Hendrix R.W."/>
            <person name="Hatfull G.F."/>
        </authorList>
    </citation>
    <scope>NUCLEOTIDE SEQUENCE</scope>
</reference>
<dbReference type="GO" id="GO:0004222">
    <property type="term" value="F:metalloendopeptidase activity"/>
    <property type="evidence" value="ECO:0007669"/>
    <property type="project" value="TreeGrafter"/>
</dbReference>
<evidence type="ECO:0000256" key="2">
    <source>
        <dbReference type="ARBA" id="ARBA00022670"/>
    </source>
</evidence>
<evidence type="ECO:0000256" key="1">
    <source>
        <dbReference type="ARBA" id="ARBA00001947"/>
    </source>
</evidence>
<proteinExistence type="predicted"/>
<feature type="coiled-coil region" evidence="7">
    <location>
        <begin position="57"/>
        <end position="126"/>
    </location>
</feature>
<evidence type="ECO:0000259" key="8">
    <source>
        <dbReference type="Pfam" id="PF01551"/>
    </source>
</evidence>
<dbReference type="CDD" id="cd12797">
    <property type="entry name" value="M23_peptidase"/>
    <property type="match status" value="1"/>
</dbReference>
<keyword evidence="5" id="KW-0862">Zinc</keyword>
<evidence type="ECO:0000256" key="3">
    <source>
        <dbReference type="ARBA" id="ARBA00022723"/>
    </source>
</evidence>
<protein>
    <submittedName>
        <fullName evidence="9">Peptidase M23B</fullName>
    </submittedName>
</protein>
<dbReference type="Gene3D" id="1.20.1270.60">
    <property type="entry name" value="Arfaptin homology (AH) domain/BAR domain"/>
    <property type="match status" value="1"/>
</dbReference>
<dbReference type="PANTHER" id="PTHR21666:SF288">
    <property type="entry name" value="CELL DIVISION PROTEIN YTFB"/>
    <property type="match status" value="1"/>
</dbReference>
<dbReference type="EMBL" id="CZKA01000058">
    <property type="protein sequence ID" value="CUR59504.1"/>
    <property type="molecule type" value="Genomic_DNA"/>
</dbReference>
<evidence type="ECO:0000313" key="9">
    <source>
        <dbReference type="EMBL" id="CUR59504.1"/>
    </source>
</evidence>
<keyword evidence="4" id="KW-0378">Hydrolase</keyword>
<name>A0A2P2CBX1_9ZZZZ</name>
<keyword evidence="6" id="KW-0482">Metalloprotease</keyword>
<dbReference type="InterPro" id="IPR016047">
    <property type="entry name" value="M23ase_b-sheet_dom"/>
</dbReference>
<dbReference type="PANTHER" id="PTHR21666">
    <property type="entry name" value="PEPTIDASE-RELATED"/>
    <property type="match status" value="1"/>
</dbReference>
<keyword evidence="3" id="KW-0479">Metal-binding</keyword>
<dbReference type="SUPFAM" id="SSF51261">
    <property type="entry name" value="Duplicated hybrid motif"/>
    <property type="match status" value="1"/>
</dbReference>
<keyword evidence="2" id="KW-0645">Protease</keyword>